<keyword evidence="2" id="KW-1185">Reference proteome</keyword>
<proteinExistence type="predicted"/>
<protein>
    <recommendedName>
        <fullName evidence="3">HORMA domain-containing protein</fullName>
    </recommendedName>
</protein>
<comment type="caution">
    <text evidence="1">The sequence shown here is derived from an EMBL/GenBank/DDBJ whole genome shotgun (WGS) entry which is preliminary data.</text>
</comment>
<accession>A0A267FJT8</accession>
<gene>
    <name evidence="1" type="ORF">BOX15_Mlig010640g2</name>
</gene>
<organism evidence="1 2">
    <name type="scientific">Macrostomum lignano</name>
    <dbReference type="NCBI Taxonomy" id="282301"/>
    <lineage>
        <taxon>Eukaryota</taxon>
        <taxon>Metazoa</taxon>
        <taxon>Spiralia</taxon>
        <taxon>Lophotrochozoa</taxon>
        <taxon>Platyhelminthes</taxon>
        <taxon>Rhabditophora</taxon>
        <taxon>Macrostomorpha</taxon>
        <taxon>Macrostomida</taxon>
        <taxon>Macrostomidae</taxon>
        <taxon>Macrostomum</taxon>
    </lineage>
</organism>
<reference evidence="1 2" key="1">
    <citation type="submission" date="2017-06" db="EMBL/GenBank/DDBJ databases">
        <title>A platform for efficient transgenesis in Macrostomum lignano, a flatworm model organism for stem cell research.</title>
        <authorList>
            <person name="Berezikov E."/>
        </authorList>
    </citation>
    <scope>NUCLEOTIDE SEQUENCE [LARGE SCALE GENOMIC DNA]</scope>
    <source>
        <strain evidence="1">DV1</strain>
        <tissue evidence="1">Whole organism</tissue>
    </source>
</reference>
<evidence type="ECO:0008006" key="3">
    <source>
        <dbReference type="Google" id="ProtNLM"/>
    </source>
</evidence>
<dbReference type="InterPro" id="IPR036570">
    <property type="entry name" value="HORMA_dom_sf"/>
</dbReference>
<feature type="non-terminal residue" evidence="1">
    <location>
        <position position="1"/>
    </location>
</feature>
<dbReference type="Proteomes" id="UP000215902">
    <property type="component" value="Unassembled WGS sequence"/>
</dbReference>
<sequence>SNQSDRRSSVPSGVTPTTLVAEFLEVFLHQALRLSGAYPPGCFSRRVVYDSSAPVFRCADVQVSNYVGELALAYEADARHVDAIDLFLGRRRRLRLRLRPRSSDAFTLDVTRLVDWPLAELQSAFCRLLLALSVLPIPPDAAEGSNWSVEFVEGGCYEEGDGFHLACSVATEFYAIDLMVQLFS</sequence>
<evidence type="ECO:0000313" key="1">
    <source>
        <dbReference type="EMBL" id="PAA74026.1"/>
    </source>
</evidence>
<evidence type="ECO:0000313" key="2">
    <source>
        <dbReference type="Proteomes" id="UP000215902"/>
    </source>
</evidence>
<dbReference type="AlphaFoldDB" id="A0A267FJT8"/>
<dbReference type="Gene3D" id="3.30.900.10">
    <property type="entry name" value="HORMA domain"/>
    <property type="match status" value="1"/>
</dbReference>
<name>A0A267FJT8_9PLAT</name>
<dbReference type="SUPFAM" id="SSF56019">
    <property type="entry name" value="The spindle assembly checkpoint protein mad2"/>
    <property type="match status" value="1"/>
</dbReference>
<dbReference type="EMBL" id="NIVC01000981">
    <property type="protein sequence ID" value="PAA74026.1"/>
    <property type="molecule type" value="Genomic_DNA"/>
</dbReference>